<reference evidence="3" key="2">
    <citation type="journal article" date="2021" name="PeerJ">
        <title>Extensive microbial diversity within the chicken gut microbiome revealed by metagenomics and culture.</title>
        <authorList>
            <person name="Gilroy R."/>
            <person name="Ravi A."/>
            <person name="Getino M."/>
            <person name="Pursley I."/>
            <person name="Horton D.L."/>
            <person name="Alikhan N.F."/>
            <person name="Baker D."/>
            <person name="Gharbi K."/>
            <person name="Hall N."/>
            <person name="Watson M."/>
            <person name="Adriaenssens E.M."/>
            <person name="Foster-Nyarko E."/>
            <person name="Jarju S."/>
            <person name="Secka A."/>
            <person name="Antonio M."/>
            <person name="Oren A."/>
            <person name="Chaudhuri R.R."/>
            <person name="La Ragione R."/>
            <person name="Hildebrand F."/>
            <person name="Pallen M.J."/>
        </authorList>
    </citation>
    <scope>NUCLEOTIDE SEQUENCE</scope>
    <source>
        <strain evidence="3">CHK191-8634</strain>
    </source>
</reference>
<organism evidence="3 4">
    <name type="scientific">Candidatus Ventrousia excrementavium</name>
    <dbReference type="NCBI Taxonomy" id="2840961"/>
    <lineage>
        <taxon>Bacteria</taxon>
        <taxon>Bacillati</taxon>
        <taxon>Bacillota</taxon>
        <taxon>Clostridia</taxon>
        <taxon>Eubacteriales</taxon>
        <taxon>Clostridiaceae</taxon>
        <taxon>Clostridiaceae incertae sedis</taxon>
        <taxon>Candidatus Ventrousia</taxon>
    </lineage>
</organism>
<proteinExistence type="predicted"/>
<sequence length="437" mass="47488">MNAHRFPAQVISFLLALTVIFAGSTLYYGIQAERAQTTLWYGHEKAYSELLDSLSELDAALQKIQYTGSPSTISTLSAQIWRQSECAKSALSQLPSSEAGLEKTQTFIARTGDYAYSLLRAASRGQSVTDEQKDALASLCQTAQNLTGELSLLKARLDSGVLSYEAGPNSSALSDSFHTVEQEFPEYATLVYDGPFSEHLDKQSPLMLEGQSAVTETQARTAAARFCGLPEESLSLSYQGGDRIECYSFSTADGISIDVTRLGGLVYALSDPRAVGSATLSDEQAVERASVFLQEHGFGSMKESYYTRFENMLTISFCATQDNVTLYPDLVKVTVALDDGGVIGFEARGYLMSHHTRTLSEPVISEEDARTAVDDSLTILSSGLAVIPTSGQYELLCREFICQTPDGMHVIVYINAETGIEENLLMLIESENGTLAL</sequence>
<dbReference type="AlphaFoldDB" id="A0A9D1IVS3"/>
<feature type="domain" description="Sporulation protein YpeB PepSY1 and PepSY2" evidence="1">
    <location>
        <begin position="174"/>
        <end position="359"/>
    </location>
</feature>
<dbReference type="EMBL" id="DVMR01000042">
    <property type="protein sequence ID" value="HIU43626.1"/>
    <property type="molecule type" value="Genomic_DNA"/>
</dbReference>
<evidence type="ECO:0000313" key="3">
    <source>
        <dbReference type="EMBL" id="HIU43626.1"/>
    </source>
</evidence>
<dbReference type="InterPro" id="IPR014239">
    <property type="entry name" value="YpeB_PepSY1-2"/>
</dbReference>
<dbReference type="Proteomes" id="UP000824073">
    <property type="component" value="Unassembled WGS sequence"/>
</dbReference>
<feature type="domain" description="Sporulation protein YpeB N-terminal" evidence="2">
    <location>
        <begin position="34"/>
        <end position="163"/>
    </location>
</feature>
<accession>A0A9D1IVS3</accession>
<evidence type="ECO:0000259" key="1">
    <source>
        <dbReference type="Pfam" id="PF14620"/>
    </source>
</evidence>
<comment type="caution">
    <text evidence="3">The sequence shown here is derived from an EMBL/GenBank/DDBJ whole genome shotgun (WGS) entry which is preliminary data.</text>
</comment>
<evidence type="ECO:0000259" key="2">
    <source>
        <dbReference type="Pfam" id="PF20769"/>
    </source>
</evidence>
<name>A0A9D1IVS3_9CLOT</name>
<gene>
    <name evidence="3" type="ORF">IAB67_04930</name>
</gene>
<dbReference type="Pfam" id="PF14620">
    <property type="entry name" value="YPEB_PepSY1-2"/>
    <property type="match status" value="1"/>
</dbReference>
<dbReference type="InterPro" id="IPR048402">
    <property type="entry name" value="YpeB_N"/>
</dbReference>
<protein>
    <submittedName>
        <fullName evidence="3">Germination protein YpeB</fullName>
    </submittedName>
</protein>
<evidence type="ECO:0000313" key="4">
    <source>
        <dbReference type="Proteomes" id="UP000824073"/>
    </source>
</evidence>
<dbReference type="Pfam" id="PF20769">
    <property type="entry name" value="YPEB_N"/>
    <property type="match status" value="1"/>
</dbReference>
<dbReference type="GO" id="GO:0009847">
    <property type="term" value="P:spore germination"/>
    <property type="evidence" value="ECO:0007669"/>
    <property type="project" value="InterPro"/>
</dbReference>
<reference evidence="3" key="1">
    <citation type="submission" date="2020-10" db="EMBL/GenBank/DDBJ databases">
        <authorList>
            <person name="Gilroy R."/>
        </authorList>
    </citation>
    <scope>NUCLEOTIDE SEQUENCE</scope>
    <source>
        <strain evidence="3">CHK191-8634</strain>
    </source>
</reference>